<sequence length="226" mass="24919">MAKEDESPGPPSPTLTNPEMILPSGSIPHTASPIAQRPPSPSQVLRKVKSQTDIETPHGSGVQTQRRGSDSSRTRTPDLSRRSHGTLSDIEEADTTPTRQDYTMNYLPSSPTLKDPAPMAQVESWQPNPDNRWSSTSSSVHSDDLENLKERWKGHNGGMAEDEADDEYDEEEHFGSFAQAAKDDEDSDSEHWEDAAREGGEDDPFSPAAMSRKADEILANAKKRLH</sequence>
<gene>
    <name evidence="1" type="ORF">LTS18_008578</name>
</gene>
<evidence type="ECO:0000313" key="1">
    <source>
        <dbReference type="EMBL" id="KAK3078046.1"/>
    </source>
</evidence>
<name>A0ACC3DNE7_9PEZI</name>
<reference evidence="1" key="1">
    <citation type="submission" date="2024-09" db="EMBL/GenBank/DDBJ databases">
        <title>Black Yeasts Isolated from many extreme environments.</title>
        <authorList>
            <person name="Coleine C."/>
            <person name="Stajich J.E."/>
            <person name="Selbmann L."/>
        </authorList>
    </citation>
    <scope>NUCLEOTIDE SEQUENCE</scope>
    <source>
        <strain evidence="1">CCFEE 5737</strain>
    </source>
</reference>
<protein>
    <submittedName>
        <fullName evidence="1">Uncharacterized protein</fullName>
    </submittedName>
</protein>
<keyword evidence="2" id="KW-1185">Reference proteome</keyword>
<proteinExistence type="predicted"/>
<dbReference type="EMBL" id="JAWDJW010002251">
    <property type="protein sequence ID" value="KAK3078046.1"/>
    <property type="molecule type" value="Genomic_DNA"/>
</dbReference>
<feature type="non-terminal residue" evidence="1">
    <location>
        <position position="226"/>
    </location>
</feature>
<evidence type="ECO:0000313" key="2">
    <source>
        <dbReference type="Proteomes" id="UP001186974"/>
    </source>
</evidence>
<accession>A0ACC3DNE7</accession>
<comment type="caution">
    <text evidence="1">The sequence shown here is derived from an EMBL/GenBank/DDBJ whole genome shotgun (WGS) entry which is preliminary data.</text>
</comment>
<organism evidence="1 2">
    <name type="scientific">Coniosporium uncinatum</name>
    <dbReference type="NCBI Taxonomy" id="93489"/>
    <lineage>
        <taxon>Eukaryota</taxon>
        <taxon>Fungi</taxon>
        <taxon>Dikarya</taxon>
        <taxon>Ascomycota</taxon>
        <taxon>Pezizomycotina</taxon>
        <taxon>Dothideomycetes</taxon>
        <taxon>Dothideomycetes incertae sedis</taxon>
        <taxon>Coniosporium</taxon>
    </lineage>
</organism>
<dbReference type="Proteomes" id="UP001186974">
    <property type="component" value="Unassembled WGS sequence"/>
</dbReference>